<dbReference type="Gene3D" id="1.10.287.1060">
    <property type="entry name" value="ESAT-6-like"/>
    <property type="match status" value="1"/>
</dbReference>
<name>A0ABT1IPK8_9ACTN</name>
<gene>
    <name evidence="1" type="ORF">FHR36_000146</name>
</gene>
<accession>A0ABT1IPK8</accession>
<dbReference type="Proteomes" id="UP001206483">
    <property type="component" value="Unassembled WGS sequence"/>
</dbReference>
<organism evidence="1 2">
    <name type="scientific">Kitasatospora paracochleata</name>
    <dbReference type="NCBI Taxonomy" id="58354"/>
    <lineage>
        <taxon>Bacteria</taxon>
        <taxon>Bacillati</taxon>
        <taxon>Actinomycetota</taxon>
        <taxon>Actinomycetes</taxon>
        <taxon>Kitasatosporales</taxon>
        <taxon>Streptomycetaceae</taxon>
        <taxon>Kitasatospora</taxon>
    </lineage>
</organism>
<keyword evidence="2" id="KW-1185">Reference proteome</keyword>
<sequence>MTTGFRVHPVELAAAGRSGRSTAELLRLDVTAAVAPLDAAVAALPGWRTASALHDCTEAWRLVLVALTDELATIGADLERTAANYTAADAQAHRALLPPS</sequence>
<dbReference type="RefSeq" id="WP_253792783.1">
    <property type="nucleotide sequence ID" value="NZ_BAAAUB010000031.1"/>
</dbReference>
<evidence type="ECO:0000313" key="1">
    <source>
        <dbReference type="EMBL" id="MCP2307054.1"/>
    </source>
</evidence>
<proteinExistence type="predicted"/>
<protein>
    <recommendedName>
        <fullName evidence="3">Excreted virulence factor EspC (Type VII ESX diderm)</fullName>
    </recommendedName>
</protein>
<comment type="caution">
    <text evidence="1">The sequence shown here is derived from an EMBL/GenBank/DDBJ whole genome shotgun (WGS) entry which is preliminary data.</text>
</comment>
<dbReference type="EMBL" id="JAMZDX010000001">
    <property type="protein sequence ID" value="MCP2307054.1"/>
    <property type="molecule type" value="Genomic_DNA"/>
</dbReference>
<evidence type="ECO:0000313" key="2">
    <source>
        <dbReference type="Proteomes" id="UP001206483"/>
    </source>
</evidence>
<evidence type="ECO:0008006" key="3">
    <source>
        <dbReference type="Google" id="ProtNLM"/>
    </source>
</evidence>
<reference evidence="1 2" key="1">
    <citation type="submission" date="2022-06" db="EMBL/GenBank/DDBJ databases">
        <title>Sequencing the genomes of 1000 actinobacteria strains.</title>
        <authorList>
            <person name="Klenk H.-P."/>
        </authorList>
    </citation>
    <scope>NUCLEOTIDE SEQUENCE [LARGE SCALE GENOMIC DNA]</scope>
    <source>
        <strain evidence="1 2">DSM 41656</strain>
    </source>
</reference>